<dbReference type="PANTHER" id="PTHR43798">
    <property type="entry name" value="MONOACYLGLYCEROL LIPASE"/>
    <property type="match status" value="1"/>
</dbReference>
<name>A0ABV9ZI97_9PSEU</name>
<dbReference type="InterPro" id="IPR050266">
    <property type="entry name" value="AB_hydrolase_sf"/>
</dbReference>
<gene>
    <name evidence="2" type="ORF">ACFPK1_16830</name>
</gene>
<keyword evidence="2" id="KW-0378">Hydrolase</keyword>
<dbReference type="Gene3D" id="3.40.50.1820">
    <property type="entry name" value="alpha/beta hydrolase"/>
    <property type="match status" value="1"/>
</dbReference>
<proteinExistence type="predicted"/>
<evidence type="ECO:0000313" key="2">
    <source>
        <dbReference type="EMBL" id="MFC5139907.1"/>
    </source>
</evidence>
<dbReference type="GO" id="GO:0016787">
    <property type="term" value="F:hydrolase activity"/>
    <property type="evidence" value="ECO:0007669"/>
    <property type="project" value="UniProtKB-KW"/>
</dbReference>
<feature type="domain" description="AB hydrolase-1" evidence="1">
    <location>
        <begin position="30"/>
        <end position="253"/>
    </location>
</feature>
<dbReference type="EMBL" id="JBHSKG010000008">
    <property type="protein sequence ID" value="MFC5139907.1"/>
    <property type="molecule type" value="Genomic_DNA"/>
</dbReference>
<accession>A0ABV9ZI97</accession>
<dbReference type="Pfam" id="PF12697">
    <property type="entry name" value="Abhydrolase_6"/>
    <property type="match status" value="1"/>
</dbReference>
<dbReference type="RefSeq" id="WP_378022087.1">
    <property type="nucleotide sequence ID" value="NZ_JBHSKG010000008.1"/>
</dbReference>
<dbReference type="InterPro" id="IPR029058">
    <property type="entry name" value="AB_hydrolase_fold"/>
</dbReference>
<dbReference type="SUPFAM" id="SSF53474">
    <property type="entry name" value="alpha/beta-Hydrolases"/>
    <property type="match status" value="1"/>
</dbReference>
<sequence>MDGTTQAESTVELAPGYRTRVLDRGGGRVVVLLHGTPFDVRAWLPVVRAVDGRCRTVCFDARGHGSATDVPVAGYSRLADDVVALLDRLDLPDVHLVGHSWGGQTAQRVALEHPERVNRLSLICTRASPFPAFATVAQGLRDGTADPEASLSRWFTPEELAEPHGVAATVGSWLRAADRTRWADALEMISTFDDLAQLAGIAVPTDVVAAEDDGVAVPEHMAQIAEAVPAASSRVLEGARHLVPLQRPDEIADILLGRR</sequence>
<comment type="caution">
    <text evidence="2">The sequence shown here is derived from an EMBL/GenBank/DDBJ whole genome shotgun (WGS) entry which is preliminary data.</text>
</comment>
<evidence type="ECO:0000259" key="1">
    <source>
        <dbReference type="Pfam" id="PF12697"/>
    </source>
</evidence>
<reference evidence="3" key="1">
    <citation type="journal article" date="2019" name="Int. J. Syst. Evol. Microbiol.">
        <title>The Global Catalogue of Microorganisms (GCM) 10K type strain sequencing project: providing services to taxonomists for standard genome sequencing and annotation.</title>
        <authorList>
            <consortium name="The Broad Institute Genomics Platform"/>
            <consortium name="The Broad Institute Genome Sequencing Center for Infectious Disease"/>
            <person name="Wu L."/>
            <person name="Ma J."/>
        </authorList>
    </citation>
    <scope>NUCLEOTIDE SEQUENCE [LARGE SCALE GENOMIC DNA]</scope>
    <source>
        <strain evidence="3">XZYJ18</strain>
    </source>
</reference>
<dbReference type="InterPro" id="IPR000073">
    <property type="entry name" value="AB_hydrolase_1"/>
</dbReference>
<keyword evidence="3" id="KW-1185">Reference proteome</keyword>
<organism evidence="2 3">
    <name type="scientific">Actinomycetospora rhizophila</name>
    <dbReference type="NCBI Taxonomy" id="1416876"/>
    <lineage>
        <taxon>Bacteria</taxon>
        <taxon>Bacillati</taxon>
        <taxon>Actinomycetota</taxon>
        <taxon>Actinomycetes</taxon>
        <taxon>Pseudonocardiales</taxon>
        <taxon>Pseudonocardiaceae</taxon>
        <taxon>Actinomycetospora</taxon>
    </lineage>
</organism>
<evidence type="ECO:0000313" key="3">
    <source>
        <dbReference type="Proteomes" id="UP001596175"/>
    </source>
</evidence>
<dbReference type="Proteomes" id="UP001596175">
    <property type="component" value="Unassembled WGS sequence"/>
</dbReference>
<protein>
    <submittedName>
        <fullName evidence="2">Alpha/beta fold hydrolase</fullName>
    </submittedName>
</protein>
<dbReference type="PRINTS" id="PR00111">
    <property type="entry name" value="ABHYDROLASE"/>
</dbReference>